<evidence type="ECO:0000313" key="2">
    <source>
        <dbReference type="EMBL" id="KAG5574446.1"/>
    </source>
</evidence>
<dbReference type="InterPro" id="IPR036047">
    <property type="entry name" value="F-box-like_dom_sf"/>
</dbReference>
<evidence type="ECO:0000313" key="3">
    <source>
        <dbReference type="Proteomes" id="UP000824120"/>
    </source>
</evidence>
<dbReference type="OrthoDB" id="1299800at2759"/>
<feature type="domain" description="F-box" evidence="1">
    <location>
        <begin position="122"/>
        <end position="162"/>
    </location>
</feature>
<accession>A0A9J5WHX1</accession>
<organism evidence="2 3">
    <name type="scientific">Solanum commersonii</name>
    <name type="common">Commerson's wild potato</name>
    <name type="synonym">Commerson's nightshade</name>
    <dbReference type="NCBI Taxonomy" id="4109"/>
    <lineage>
        <taxon>Eukaryota</taxon>
        <taxon>Viridiplantae</taxon>
        <taxon>Streptophyta</taxon>
        <taxon>Embryophyta</taxon>
        <taxon>Tracheophyta</taxon>
        <taxon>Spermatophyta</taxon>
        <taxon>Magnoliopsida</taxon>
        <taxon>eudicotyledons</taxon>
        <taxon>Gunneridae</taxon>
        <taxon>Pentapetalae</taxon>
        <taxon>asterids</taxon>
        <taxon>lamiids</taxon>
        <taxon>Solanales</taxon>
        <taxon>Solanaceae</taxon>
        <taxon>Solanoideae</taxon>
        <taxon>Solaneae</taxon>
        <taxon>Solanum</taxon>
    </lineage>
</organism>
<dbReference type="Gene3D" id="1.20.1280.50">
    <property type="match status" value="1"/>
</dbReference>
<dbReference type="PANTHER" id="PTHR31672">
    <property type="entry name" value="BNACNNG10540D PROTEIN"/>
    <property type="match status" value="1"/>
</dbReference>
<dbReference type="Pfam" id="PF00646">
    <property type="entry name" value="F-box"/>
    <property type="match status" value="1"/>
</dbReference>
<dbReference type="InterPro" id="IPR017451">
    <property type="entry name" value="F-box-assoc_interact_dom"/>
</dbReference>
<dbReference type="InterPro" id="IPR050796">
    <property type="entry name" value="SCF_F-box_component"/>
</dbReference>
<dbReference type="SUPFAM" id="SSF81383">
    <property type="entry name" value="F-box domain"/>
    <property type="match status" value="1"/>
</dbReference>
<dbReference type="EMBL" id="JACXVP010000011">
    <property type="protein sequence ID" value="KAG5574446.1"/>
    <property type="molecule type" value="Genomic_DNA"/>
</dbReference>
<sequence>MSKKKSNMYEGKLAIRDVNLFKAQQKKKNKSIANTEKTRLFNQISVSNGEEAKKNSRCQKNKKKKSNQICKGFRNTYALGFGCPEAVEAEHPLISGVVGKRVSNDTTEQMDIVSPQAMGIQFNEEIIIEILSKIPVRSTLRFKCVSKSWKELISDPYFKMKHLNHAKNDQNSHKLLINKKCLDKDYVFNLYCSTLSLVQVVEDEQKLDWPSNCNPEDSVLYCSCDGLVLLAIYNGLDRHLLLWNPSTGESIVLPHPKSRPKYCVCGMGYDATTDDYKILAIDLHETCQEITVEILTLKGGSRKEICKYPDGIQRVISVKDCGMYSLAFVHGAFHWVGLSSHCCTVISFNISNEVYGEIPLLEHMCNIYEARFIEYGVSVLGGMLSFCSTYFNPWGGMFKLWVMKEYGVKESWTELLTIEGDSNFFYSAKPIYMYADGEVLLRCNYFGVLGSVYRTSRERFGLLPQCRTFKQGMAMGIQFNEEIIIEILARYILFDSNDDAFNLYCSTLSSVQVVEDEQKLDWPSNCNPENSLLYCSCDGLVLLAVINGFDRHLLLLNPTTGESIVLSHPKSEPKYYVCGMGYDATIDDYKILAIDLHDMCQEDCGMYSLAFVHGAFHWVGLSSHCYTVISFNISNEVYGEIPLLEQMCNIYEARFIEYGVSVLGGMLCFSSTYYNPWGGMFKLWVMKDYGVKESWTELLTIRGDSNFFYSAKPIYMYADGEVLLRCNYFGVLSSIYRTSREPFELLPQCHTFKQGMVYRESLISPKSLI</sequence>
<dbReference type="Pfam" id="PF07734">
    <property type="entry name" value="FBA_1"/>
    <property type="match status" value="2"/>
</dbReference>
<name>A0A9J5WHX1_SOLCO</name>
<proteinExistence type="predicted"/>
<evidence type="ECO:0000259" key="1">
    <source>
        <dbReference type="SMART" id="SM00256"/>
    </source>
</evidence>
<dbReference type="SMART" id="SM00256">
    <property type="entry name" value="FBOX"/>
    <property type="match status" value="1"/>
</dbReference>
<dbReference type="PANTHER" id="PTHR31672:SF13">
    <property type="entry name" value="F-BOX PROTEIN CPR30-LIKE"/>
    <property type="match status" value="1"/>
</dbReference>
<keyword evidence="3" id="KW-1185">Reference proteome</keyword>
<dbReference type="InterPro" id="IPR006527">
    <property type="entry name" value="F-box-assoc_dom_typ1"/>
</dbReference>
<gene>
    <name evidence="2" type="ORF">H5410_054580</name>
</gene>
<dbReference type="NCBIfam" id="TIGR01640">
    <property type="entry name" value="F_box_assoc_1"/>
    <property type="match status" value="1"/>
</dbReference>
<dbReference type="Proteomes" id="UP000824120">
    <property type="component" value="Chromosome 11"/>
</dbReference>
<dbReference type="InterPro" id="IPR001810">
    <property type="entry name" value="F-box_dom"/>
</dbReference>
<reference evidence="2 3" key="1">
    <citation type="submission" date="2020-09" db="EMBL/GenBank/DDBJ databases">
        <title>De no assembly of potato wild relative species, Solanum commersonii.</title>
        <authorList>
            <person name="Cho K."/>
        </authorList>
    </citation>
    <scope>NUCLEOTIDE SEQUENCE [LARGE SCALE GENOMIC DNA]</scope>
    <source>
        <strain evidence="2">LZ3.2</strain>
        <tissue evidence="2">Leaf</tissue>
    </source>
</reference>
<dbReference type="AlphaFoldDB" id="A0A9J5WHX1"/>
<dbReference type="CDD" id="cd22157">
    <property type="entry name" value="F-box_AtFBW1-like"/>
    <property type="match status" value="1"/>
</dbReference>
<comment type="caution">
    <text evidence="2">The sequence shown here is derived from an EMBL/GenBank/DDBJ whole genome shotgun (WGS) entry which is preliminary data.</text>
</comment>
<protein>
    <recommendedName>
        <fullName evidence="1">F-box domain-containing protein</fullName>
    </recommendedName>
</protein>